<dbReference type="EMBL" id="NOWF01000005">
    <property type="protein sequence ID" value="OYD07838.1"/>
    <property type="molecule type" value="Genomic_DNA"/>
</dbReference>
<evidence type="ECO:0000256" key="1">
    <source>
        <dbReference type="ARBA" id="ARBA00005254"/>
    </source>
</evidence>
<dbReference type="AlphaFoldDB" id="A0A235B6A7"/>
<dbReference type="Proteomes" id="UP000215459">
    <property type="component" value="Unassembled WGS sequence"/>
</dbReference>
<evidence type="ECO:0008006" key="4">
    <source>
        <dbReference type="Google" id="ProtNLM"/>
    </source>
</evidence>
<organism evidence="2 3">
    <name type="scientific">Paludifilum halophilum</name>
    <dbReference type="NCBI Taxonomy" id="1642702"/>
    <lineage>
        <taxon>Bacteria</taxon>
        <taxon>Bacillati</taxon>
        <taxon>Bacillota</taxon>
        <taxon>Bacilli</taxon>
        <taxon>Bacillales</taxon>
        <taxon>Thermoactinomycetaceae</taxon>
        <taxon>Paludifilum</taxon>
    </lineage>
</organism>
<keyword evidence="3" id="KW-1185">Reference proteome</keyword>
<dbReference type="PANTHER" id="PTHR43802">
    <property type="entry name" value="ENOYL-COA HYDRATASE"/>
    <property type="match status" value="1"/>
</dbReference>
<dbReference type="RefSeq" id="WP_094264508.1">
    <property type="nucleotide sequence ID" value="NZ_NOWF01000005.1"/>
</dbReference>
<dbReference type="CDD" id="cd06558">
    <property type="entry name" value="crotonase-like"/>
    <property type="match status" value="1"/>
</dbReference>
<dbReference type="InterPro" id="IPR029045">
    <property type="entry name" value="ClpP/crotonase-like_dom_sf"/>
</dbReference>
<evidence type="ECO:0000313" key="2">
    <source>
        <dbReference type="EMBL" id="OYD07838.1"/>
    </source>
</evidence>
<proteinExistence type="inferred from homology"/>
<reference evidence="2 3" key="1">
    <citation type="submission" date="2017-07" db="EMBL/GenBank/DDBJ databases">
        <title>The genome sequence of Paludifilum halophilum highlights mechanisms for microbial adaptation to high salt environemnts.</title>
        <authorList>
            <person name="Belbahri L."/>
        </authorList>
    </citation>
    <scope>NUCLEOTIDE SEQUENCE [LARGE SCALE GENOMIC DNA]</scope>
    <source>
        <strain evidence="2 3">DSM 102817</strain>
    </source>
</reference>
<dbReference type="Pfam" id="PF00378">
    <property type="entry name" value="ECH_1"/>
    <property type="match status" value="1"/>
</dbReference>
<dbReference type="PANTHER" id="PTHR43802:SF1">
    <property type="entry name" value="IP11341P-RELATED"/>
    <property type="match status" value="1"/>
</dbReference>
<protein>
    <recommendedName>
        <fullName evidence="4">Enoyl-CoA hydratase</fullName>
    </recommendedName>
</protein>
<dbReference type="SUPFAM" id="SSF52096">
    <property type="entry name" value="ClpP/crotonase"/>
    <property type="match status" value="1"/>
</dbReference>
<dbReference type="GO" id="GO:0003824">
    <property type="term" value="F:catalytic activity"/>
    <property type="evidence" value="ECO:0007669"/>
    <property type="project" value="UniProtKB-ARBA"/>
</dbReference>
<sequence length="257" mass="29335">MKTIKTEREAGTGWIIFHRPQVRNAVNTRMMEELEFQLDRWREDDEVKALVFAGDERTFVSGGDLDEFHRLTTREQVYPVMRRMGSILEQLRNFGKPTIAAVEGAAVGGGCEIAASCNFRLASEKAVFGFIQSRLGITTGWGGGSRLLEDLPRGEALYLLLSGEKVSAEWMFRRGWIHRVFPAASFHREVRRFVKQLTDCSLPVIRAYLDIDQARREGAGEGELVDMESDYCSKLWESEEHTQAVKGFLNRRKEKKN</sequence>
<comment type="similarity">
    <text evidence="1">Belongs to the enoyl-CoA hydratase/isomerase family.</text>
</comment>
<gene>
    <name evidence="2" type="ORF">CHM34_10320</name>
</gene>
<dbReference type="OrthoDB" id="9775794at2"/>
<dbReference type="Gene3D" id="3.90.226.10">
    <property type="entry name" value="2-enoyl-CoA Hydratase, Chain A, domain 1"/>
    <property type="match status" value="1"/>
</dbReference>
<accession>A0A235B6A7</accession>
<comment type="caution">
    <text evidence="2">The sequence shown here is derived from an EMBL/GenBank/DDBJ whole genome shotgun (WGS) entry which is preliminary data.</text>
</comment>
<name>A0A235B6A7_9BACL</name>
<dbReference type="InterPro" id="IPR001753">
    <property type="entry name" value="Enoyl-CoA_hydra/iso"/>
</dbReference>
<evidence type="ECO:0000313" key="3">
    <source>
        <dbReference type="Proteomes" id="UP000215459"/>
    </source>
</evidence>